<dbReference type="AlphaFoldDB" id="A0AAW0EPN7"/>
<keyword evidence="3" id="KW-1003">Cell membrane</keyword>
<dbReference type="Proteomes" id="UP001430356">
    <property type="component" value="Unassembled WGS sequence"/>
</dbReference>
<dbReference type="EMBL" id="JAECZO010000069">
    <property type="protein sequence ID" value="KAK7196135.1"/>
    <property type="molecule type" value="Genomic_DNA"/>
</dbReference>
<evidence type="ECO:0000256" key="12">
    <source>
        <dbReference type="ARBA" id="ARBA00023136"/>
    </source>
</evidence>
<reference evidence="17 18" key="1">
    <citation type="journal article" date="2021" name="MBio">
        <title>A New Model Trypanosomatid, Novymonas esmeraldas: Genomic Perception of Its 'Candidatus Pandoraea novymonadis' Endosymbiont.</title>
        <authorList>
            <person name="Zakharova A."/>
            <person name="Saura A."/>
            <person name="Butenko A."/>
            <person name="Podesvova L."/>
            <person name="Warmusova S."/>
            <person name="Kostygov A.Y."/>
            <person name="Nenarokova A."/>
            <person name="Lukes J."/>
            <person name="Opperdoes F.R."/>
            <person name="Yurchenko V."/>
        </authorList>
    </citation>
    <scope>NUCLEOTIDE SEQUENCE [LARGE SCALE GENOMIC DNA]</scope>
    <source>
        <strain evidence="17 18">E262AT.01</strain>
    </source>
</reference>
<keyword evidence="10 15" id="KW-1133">Transmembrane helix</keyword>
<evidence type="ECO:0000256" key="4">
    <source>
        <dbReference type="ARBA" id="ARBA00022553"/>
    </source>
</evidence>
<dbReference type="PANTHER" id="PTHR45792:SF8">
    <property type="entry name" value="DIACYLGLYCEROL LIPASE-ALPHA"/>
    <property type="match status" value="1"/>
</dbReference>
<keyword evidence="6" id="KW-0479">Metal-binding</keyword>
<dbReference type="EC" id="3.1.1.116" evidence="14"/>
<organism evidence="17 18">
    <name type="scientific">Novymonas esmeraldas</name>
    <dbReference type="NCBI Taxonomy" id="1808958"/>
    <lineage>
        <taxon>Eukaryota</taxon>
        <taxon>Discoba</taxon>
        <taxon>Euglenozoa</taxon>
        <taxon>Kinetoplastea</taxon>
        <taxon>Metakinetoplastina</taxon>
        <taxon>Trypanosomatida</taxon>
        <taxon>Trypanosomatidae</taxon>
        <taxon>Novymonas</taxon>
    </lineage>
</organism>
<evidence type="ECO:0000256" key="5">
    <source>
        <dbReference type="ARBA" id="ARBA00022692"/>
    </source>
</evidence>
<keyword evidence="8" id="KW-0106">Calcium</keyword>
<dbReference type="CDD" id="cd00519">
    <property type="entry name" value="Lipase_3"/>
    <property type="match status" value="1"/>
</dbReference>
<comment type="caution">
    <text evidence="17">The sequence shown here is derived from an EMBL/GenBank/DDBJ whole genome shotgun (WGS) entry which is preliminary data.</text>
</comment>
<name>A0AAW0EPN7_9TRYP</name>
<protein>
    <recommendedName>
        <fullName evidence="14">sn-1-specific diacylglycerol lipase</fullName>
        <ecNumber evidence="14">3.1.1.116</ecNumber>
    </recommendedName>
</protein>
<evidence type="ECO:0000256" key="13">
    <source>
        <dbReference type="ARBA" id="ARBA00024531"/>
    </source>
</evidence>
<keyword evidence="7" id="KW-0378">Hydrolase</keyword>
<evidence type="ECO:0000256" key="6">
    <source>
        <dbReference type="ARBA" id="ARBA00022723"/>
    </source>
</evidence>
<dbReference type="GO" id="GO:0005886">
    <property type="term" value="C:plasma membrane"/>
    <property type="evidence" value="ECO:0007669"/>
    <property type="project" value="UniProtKB-SubCell"/>
</dbReference>
<comment type="subcellular location">
    <subcellularLocation>
        <location evidence="2">Cell membrane</location>
        <topology evidence="2">Multi-pass membrane protein</topology>
    </subcellularLocation>
</comment>
<evidence type="ECO:0000256" key="7">
    <source>
        <dbReference type="ARBA" id="ARBA00022801"/>
    </source>
</evidence>
<keyword evidence="18" id="KW-1185">Reference proteome</keyword>
<gene>
    <name evidence="17" type="ORF">NESM_000548400</name>
</gene>
<evidence type="ECO:0000256" key="10">
    <source>
        <dbReference type="ARBA" id="ARBA00022989"/>
    </source>
</evidence>
<evidence type="ECO:0000313" key="17">
    <source>
        <dbReference type="EMBL" id="KAK7196135.1"/>
    </source>
</evidence>
<evidence type="ECO:0000256" key="11">
    <source>
        <dbReference type="ARBA" id="ARBA00023098"/>
    </source>
</evidence>
<dbReference type="InterPro" id="IPR029058">
    <property type="entry name" value="AB_hydrolase_fold"/>
</dbReference>
<evidence type="ECO:0000259" key="16">
    <source>
        <dbReference type="Pfam" id="PF01764"/>
    </source>
</evidence>
<accession>A0AAW0EPN7</accession>
<feature type="domain" description="Fungal lipase-type" evidence="16">
    <location>
        <begin position="371"/>
        <end position="513"/>
    </location>
</feature>
<evidence type="ECO:0000256" key="8">
    <source>
        <dbReference type="ARBA" id="ARBA00022837"/>
    </source>
</evidence>
<dbReference type="InterPro" id="IPR052214">
    <property type="entry name" value="DAG_Lipase-Related"/>
</dbReference>
<keyword evidence="5 15" id="KW-0812">Transmembrane</keyword>
<feature type="transmembrane region" description="Helical" evidence="15">
    <location>
        <begin position="61"/>
        <end position="84"/>
    </location>
</feature>
<keyword evidence="9" id="KW-0442">Lipid degradation</keyword>
<feature type="transmembrane region" description="Helical" evidence="15">
    <location>
        <begin position="444"/>
        <end position="464"/>
    </location>
</feature>
<dbReference type="InterPro" id="IPR002921">
    <property type="entry name" value="Fungal_lipase-type"/>
</dbReference>
<feature type="transmembrane region" description="Helical" evidence="15">
    <location>
        <begin position="139"/>
        <end position="162"/>
    </location>
</feature>
<dbReference type="PANTHER" id="PTHR45792">
    <property type="entry name" value="DIACYLGLYCEROL LIPASE HOMOLOG-RELATED"/>
    <property type="match status" value="1"/>
</dbReference>
<sequence>MPSLVWCGRAWRVGSDDFVFSSVLHALLLTGSGVLVACRLNTSRDNYLEDCDGASTAWGRAMLGLVCVNLASAVLFICTAVFSLRGGVFEVSKRSAVPVLLYFNSACIVCIFVLTALSAKYAIYDGEATRCTLPSTRHMLRGAIVIDFLVFALHVTTFLVAFDPSGRRVYRNSSDYAHAWWTRFRICCCRCGKRSQTEDAYTDLAQVFAVAFRGYDIVPSDIAAGTLLLHGYQSRSRRLLSRMVDYGPNPHGYPERVSSQARPAQRLTAQQREWARELQQYSRFFMAAYGWLLFEFRHCGSGLARLCCFDPCMCCRHHPGHHRGQRCYCDLTALLHETHLPEEDVLLTSWENKVFKPVHYVAYDRASDSIIVAIRGSMSIDDCITDFAALPVTLELHDTPPDVAASEYYAHGGMVRCATYVVHHLRERGLLQQLVRGRFATKRVVLLGHSLGAGVALILSAILWSDNPELRGRLRCLAYAPPGGTVSRAVMEYQKDFVAAACMGYDMIPRLAQHTFDTFRESIFDVLAASDMNKNVVFLNALRTAELAKSFHPATATEAQGRRSSESASHRAALHHSPCIPTRETKKLYNCMLMIHYVKVVEVCTQTWCVPGCRRYSEEVYIPVVRDLEAVQMLLASPTMFADHVPDRFYRVMQTSMALLDSGELDRFYVDDITDLAPCLEEAPMFYVDHTPTAVTDAGSVVNYGAAA</sequence>
<evidence type="ECO:0000256" key="15">
    <source>
        <dbReference type="SAM" id="Phobius"/>
    </source>
</evidence>
<evidence type="ECO:0000256" key="2">
    <source>
        <dbReference type="ARBA" id="ARBA00004651"/>
    </source>
</evidence>
<proteinExistence type="predicted"/>
<keyword evidence="11" id="KW-0443">Lipid metabolism</keyword>
<dbReference type="GO" id="GO:0046872">
    <property type="term" value="F:metal ion binding"/>
    <property type="evidence" value="ECO:0007669"/>
    <property type="project" value="UniProtKB-KW"/>
</dbReference>
<keyword evidence="4" id="KW-0597">Phosphoprotein</keyword>
<comment type="cofactor">
    <cofactor evidence="1">
        <name>Ca(2+)</name>
        <dbReference type="ChEBI" id="CHEBI:29108"/>
    </cofactor>
</comment>
<dbReference type="Gene3D" id="3.40.50.1820">
    <property type="entry name" value="alpha/beta hydrolase"/>
    <property type="match status" value="1"/>
</dbReference>
<evidence type="ECO:0000256" key="14">
    <source>
        <dbReference type="ARBA" id="ARBA00026104"/>
    </source>
</evidence>
<dbReference type="GO" id="GO:0016298">
    <property type="term" value="F:lipase activity"/>
    <property type="evidence" value="ECO:0007669"/>
    <property type="project" value="TreeGrafter"/>
</dbReference>
<comment type="catalytic activity">
    <reaction evidence="13">
        <text>a 1,2-diacyl-sn-glycerol + H2O = a 2-acylglycerol + a fatty acid + H(+)</text>
        <dbReference type="Rhea" id="RHEA:33275"/>
        <dbReference type="ChEBI" id="CHEBI:15377"/>
        <dbReference type="ChEBI" id="CHEBI:15378"/>
        <dbReference type="ChEBI" id="CHEBI:17389"/>
        <dbReference type="ChEBI" id="CHEBI:17815"/>
        <dbReference type="ChEBI" id="CHEBI:28868"/>
        <dbReference type="EC" id="3.1.1.116"/>
    </reaction>
    <physiologicalReaction direction="left-to-right" evidence="13">
        <dbReference type="Rhea" id="RHEA:33276"/>
    </physiologicalReaction>
</comment>
<dbReference type="Pfam" id="PF01764">
    <property type="entry name" value="Lipase_3"/>
    <property type="match status" value="1"/>
</dbReference>
<evidence type="ECO:0000256" key="9">
    <source>
        <dbReference type="ARBA" id="ARBA00022963"/>
    </source>
</evidence>
<dbReference type="GO" id="GO:0016042">
    <property type="term" value="P:lipid catabolic process"/>
    <property type="evidence" value="ECO:0007669"/>
    <property type="project" value="UniProtKB-KW"/>
</dbReference>
<keyword evidence="12 15" id="KW-0472">Membrane</keyword>
<evidence type="ECO:0000256" key="1">
    <source>
        <dbReference type="ARBA" id="ARBA00001913"/>
    </source>
</evidence>
<dbReference type="SUPFAM" id="SSF53474">
    <property type="entry name" value="alpha/beta-Hydrolases"/>
    <property type="match status" value="1"/>
</dbReference>
<evidence type="ECO:0000256" key="3">
    <source>
        <dbReference type="ARBA" id="ARBA00022475"/>
    </source>
</evidence>
<evidence type="ECO:0000313" key="18">
    <source>
        <dbReference type="Proteomes" id="UP001430356"/>
    </source>
</evidence>
<feature type="transmembrane region" description="Helical" evidence="15">
    <location>
        <begin position="96"/>
        <end position="119"/>
    </location>
</feature>